<dbReference type="InterPro" id="IPR005835">
    <property type="entry name" value="NTP_transferase_dom"/>
</dbReference>
<name>A0A072NQJ7_SCHAZ</name>
<keyword evidence="3" id="KW-0808">Transferase</keyword>
<dbReference type="RefSeq" id="WP_035193437.1">
    <property type="nucleotide sequence ID" value="NZ_JJRY01000002.1"/>
</dbReference>
<dbReference type="Proteomes" id="UP000027936">
    <property type="component" value="Unassembled WGS sequence"/>
</dbReference>
<feature type="domain" description="Nucleotidyl transferase" evidence="1">
    <location>
        <begin position="4"/>
        <end position="271"/>
    </location>
</feature>
<feature type="domain" description="Mannose-6-phosphate isomerase type II C-terminal" evidence="2">
    <location>
        <begin position="342"/>
        <end position="445"/>
    </location>
</feature>
<dbReference type="GO" id="GO:0004475">
    <property type="term" value="F:mannose-1-phosphate guanylyltransferase (GTP) activity"/>
    <property type="evidence" value="ECO:0007669"/>
    <property type="project" value="UniProtKB-EC"/>
</dbReference>
<keyword evidence="3" id="KW-0548">Nucleotidyltransferase</keyword>
<evidence type="ECO:0000259" key="1">
    <source>
        <dbReference type="Pfam" id="PF00483"/>
    </source>
</evidence>
<dbReference type="InterPro" id="IPR011051">
    <property type="entry name" value="RmlC_Cupin_sf"/>
</dbReference>
<evidence type="ECO:0000313" key="4">
    <source>
        <dbReference type="Proteomes" id="UP000027936"/>
    </source>
</evidence>
<dbReference type="GO" id="GO:0005976">
    <property type="term" value="P:polysaccharide metabolic process"/>
    <property type="evidence" value="ECO:0007669"/>
    <property type="project" value="InterPro"/>
</dbReference>
<dbReference type="InterPro" id="IPR001538">
    <property type="entry name" value="Man6P_isomerase-2_C"/>
</dbReference>
<organism evidence="3 4">
    <name type="scientific">Schinkia azotoformans MEV2011</name>
    <dbReference type="NCBI Taxonomy" id="1348973"/>
    <lineage>
        <taxon>Bacteria</taxon>
        <taxon>Bacillati</taxon>
        <taxon>Bacillota</taxon>
        <taxon>Bacilli</taxon>
        <taxon>Bacillales</taxon>
        <taxon>Bacillaceae</taxon>
        <taxon>Calidifontibacillus/Schinkia group</taxon>
        <taxon>Schinkia</taxon>
    </lineage>
</organism>
<dbReference type="PATRIC" id="fig|1348973.3.peg.748"/>
<dbReference type="Gene3D" id="3.90.550.10">
    <property type="entry name" value="Spore Coat Polysaccharide Biosynthesis Protein SpsA, Chain A"/>
    <property type="match status" value="1"/>
</dbReference>
<dbReference type="GO" id="GO:0009298">
    <property type="term" value="P:GDP-mannose biosynthetic process"/>
    <property type="evidence" value="ECO:0007669"/>
    <property type="project" value="TreeGrafter"/>
</dbReference>
<accession>A0A072NQJ7</accession>
<dbReference type="Pfam" id="PF00483">
    <property type="entry name" value="NTP_transferase"/>
    <property type="match status" value="1"/>
</dbReference>
<comment type="caution">
    <text evidence="3">The sequence shown here is derived from an EMBL/GenBank/DDBJ whole genome shotgun (WGS) entry which is preliminary data.</text>
</comment>
<dbReference type="InterPro" id="IPR014710">
    <property type="entry name" value="RmlC-like_jellyroll"/>
</dbReference>
<dbReference type="OrthoDB" id="9806359at2"/>
<dbReference type="Pfam" id="PF01050">
    <property type="entry name" value="MannoseP_isomer"/>
    <property type="match status" value="1"/>
</dbReference>
<reference evidence="3 4" key="1">
    <citation type="submission" date="2014-04" db="EMBL/GenBank/DDBJ databases">
        <title>Draft genome sequence of Bacillus azotoformans MEV2011, a (co-) denitrifying strain unable to grow in the presence of oxygen.</title>
        <authorList>
            <person name="Nielsen M."/>
            <person name="Schreiber L."/>
            <person name="Finster K."/>
            <person name="Schramm A."/>
        </authorList>
    </citation>
    <scope>NUCLEOTIDE SEQUENCE [LARGE SCALE GENOMIC DNA]</scope>
    <source>
        <strain evidence="3 4">MEV2011</strain>
    </source>
</reference>
<evidence type="ECO:0000313" key="3">
    <source>
        <dbReference type="EMBL" id="KEF39756.1"/>
    </source>
</evidence>
<protein>
    <submittedName>
        <fullName evidence="3">Mannose-1-phosphate guanylyltransferase</fullName>
        <ecNumber evidence="3">2.7.7.13</ecNumber>
    </submittedName>
</protein>
<dbReference type="EC" id="2.7.7.13" evidence="3"/>
<dbReference type="SUPFAM" id="SSF51182">
    <property type="entry name" value="RmlC-like cupins"/>
    <property type="match status" value="1"/>
</dbReference>
<dbReference type="InterPro" id="IPR029044">
    <property type="entry name" value="Nucleotide-diphossugar_trans"/>
</dbReference>
<dbReference type="EMBL" id="JJRY01000002">
    <property type="protein sequence ID" value="KEF39756.1"/>
    <property type="molecule type" value="Genomic_DNA"/>
</dbReference>
<dbReference type="InterPro" id="IPR051161">
    <property type="entry name" value="Mannose-6P_isomerase_type2"/>
</dbReference>
<dbReference type="CDD" id="cd02213">
    <property type="entry name" value="cupin_PMI_typeII_C"/>
    <property type="match status" value="1"/>
</dbReference>
<proteinExistence type="predicted"/>
<gene>
    <name evidence="3" type="ORF">M670_00777</name>
</gene>
<dbReference type="Gene3D" id="2.60.120.10">
    <property type="entry name" value="Jelly Rolls"/>
    <property type="match status" value="1"/>
</dbReference>
<sequence length="471" mass="53407">MKLVLLSGGSGKRLWPLSNDTRSKQFLKVLHNSEGQYVSMVQRVWNQLSKVKLTNQTIIATSKPQVNILQNQLSIPPSALVVEPTRRDTFAAIALASAFLYTVKNTSLEEVITVLPVDSYVKDCFFERLKDLEEAVHSSDVRLALLGVRPTSPSTKYGYIVPTVGNGNAVNKTLAVSHFIEKPDEQTAQHLLDQDALWNCGVFAFKLKYMITMLHQLGLPTNYDQLLQRYVDLPMNSFDYEVVEKEKKIAVLPYEGTWKDIGTWNTLTEEMDSRLIGKGMLSDDSINTHLINELDIPVAVLGVKDAIVAVSPDGILVSNKEQSTRIKTMIHSFNLRPMYEERRWGWYKVLDYTKLDDGNEVLTKRICIKKGKNLSYQMHFKRSEVWTVIKGTGEFVIDDQFRQIRAGDVLQIPAGVKHAVKANADLEMIEVQTGSELIEEDIVRFYEVWNEIQAYINEHAKVSITAVNNVR</sequence>
<dbReference type="AlphaFoldDB" id="A0A072NQJ7"/>
<dbReference type="SUPFAM" id="SSF53448">
    <property type="entry name" value="Nucleotide-diphospho-sugar transferases"/>
    <property type="match status" value="1"/>
</dbReference>
<evidence type="ECO:0000259" key="2">
    <source>
        <dbReference type="Pfam" id="PF01050"/>
    </source>
</evidence>
<dbReference type="PANTHER" id="PTHR46390:SF1">
    <property type="entry name" value="MANNOSE-1-PHOSPHATE GUANYLYLTRANSFERASE"/>
    <property type="match status" value="1"/>
</dbReference>
<dbReference type="PANTHER" id="PTHR46390">
    <property type="entry name" value="MANNOSE-1-PHOSPHATE GUANYLYLTRANSFERASE"/>
    <property type="match status" value="1"/>
</dbReference>